<keyword evidence="4" id="KW-0808">Transferase</keyword>
<dbReference type="PANTHER" id="PTHR12358:SF54">
    <property type="entry name" value="SPHINGOSINE KINASE RELATED PROTEIN"/>
    <property type="match status" value="1"/>
</dbReference>
<protein>
    <submittedName>
        <fullName evidence="12">YegS/Rv2252/BmrU family lipid kinase</fullName>
    </submittedName>
</protein>
<comment type="similarity">
    <text evidence="2">Belongs to the diacylglycerol/lipid kinase family.</text>
</comment>
<evidence type="ECO:0000313" key="13">
    <source>
        <dbReference type="Proteomes" id="UP000276443"/>
    </source>
</evidence>
<keyword evidence="3" id="KW-0444">Lipid biosynthesis</keyword>
<keyword evidence="7" id="KW-0067">ATP-binding</keyword>
<feature type="domain" description="DAGKc" evidence="11">
    <location>
        <begin position="1"/>
        <end position="130"/>
    </location>
</feature>
<comment type="cofactor">
    <cofactor evidence="1">
        <name>Mg(2+)</name>
        <dbReference type="ChEBI" id="CHEBI:18420"/>
    </cofactor>
</comment>
<dbReference type="PROSITE" id="PS50146">
    <property type="entry name" value="DAGK"/>
    <property type="match status" value="1"/>
</dbReference>
<keyword evidence="10" id="KW-1208">Phospholipid metabolism</keyword>
<dbReference type="SMART" id="SM00046">
    <property type="entry name" value="DAGKc"/>
    <property type="match status" value="1"/>
</dbReference>
<dbReference type="InterPro" id="IPR005218">
    <property type="entry name" value="Diacylglycerol/lipid_kinase"/>
</dbReference>
<gene>
    <name evidence="12" type="ORF">EDC24_0173</name>
</gene>
<dbReference type="InterPro" id="IPR045540">
    <property type="entry name" value="YegS/DAGK_C"/>
</dbReference>
<dbReference type="Gene3D" id="2.60.200.40">
    <property type="match status" value="1"/>
</dbReference>
<evidence type="ECO:0000256" key="4">
    <source>
        <dbReference type="ARBA" id="ARBA00022679"/>
    </source>
</evidence>
<evidence type="ECO:0000256" key="3">
    <source>
        <dbReference type="ARBA" id="ARBA00022516"/>
    </source>
</evidence>
<dbReference type="GO" id="GO:0005524">
    <property type="term" value="F:ATP binding"/>
    <property type="evidence" value="ECO:0007669"/>
    <property type="project" value="UniProtKB-KW"/>
</dbReference>
<comment type="caution">
    <text evidence="12">The sequence shown here is derived from an EMBL/GenBank/DDBJ whole genome shotgun (WGS) entry which is preliminary data.</text>
</comment>
<dbReference type="InterPro" id="IPR017438">
    <property type="entry name" value="ATP-NAD_kinase_N"/>
</dbReference>
<dbReference type="PANTHER" id="PTHR12358">
    <property type="entry name" value="SPHINGOSINE KINASE"/>
    <property type="match status" value="1"/>
</dbReference>
<keyword evidence="9" id="KW-0594">Phospholipid biosynthesis</keyword>
<sequence length="308" mass="34953">MFIINPVAGSGKGEQVVQNYLVEHPELKGSFKTYVTEYPGHAKELARQVATLYSESIKLLIVVGGDGTMYEVLNGLKDFSGIPLAFIPVGSGNDFARGCAMPLKPTINLHETLHDVSLHPYWAGKYKTDFKHDRHEKLFASSLGFGFDAEVASLANESRAKKWLNKARLKYLVYIYGLILMTFKFKPKKLKLIYDGKERDLTGIWMLTVSNHPYFGGGMKIAPNATINKQTFYITIVHQISKWKLLCLFLTVFFGKHLQLKEVETFQVTDLELTSDQKLTYHADGFTDSCYRCLVRKDPNARLVKRKL</sequence>
<dbReference type="InterPro" id="IPR016064">
    <property type="entry name" value="NAD/diacylglycerol_kinase_sf"/>
</dbReference>
<evidence type="ECO:0000256" key="6">
    <source>
        <dbReference type="ARBA" id="ARBA00022777"/>
    </source>
</evidence>
<dbReference type="AlphaFoldDB" id="A0A3N5C771"/>
<evidence type="ECO:0000256" key="7">
    <source>
        <dbReference type="ARBA" id="ARBA00022840"/>
    </source>
</evidence>
<evidence type="ECO:0000256" key="8">
    <source>
        <dbReference type="ARBA" id="ARBA00023098"/>
    </source>
</evidence>
<organism evidence="12 13">
    <name type="scientific">Aquisalibacillus elongatus</name>
    <dbReference type="NCBI Taxonomy" id="485577"/>
    <lineage>
        <taxon>Bacteria</taxon>
        <taxon>Bacillati</taxon>
        <taxon>Bacillota</taxon>
        <taxon>Bacilli</taxon>
        <taxon>Bacillales</taxon>
        <taxon>Bacillaceae</taxon>
        <taxon>Aquisalibacillus</taxon>
    </lineage>
</organism>
<reference evidence="12 13" key="1">
    <citation type="submission" date="2018-11" db="EMBL/GenBank/DDBJ databases">
        <title>Genomic Encyclopedia of Type Strains, Phase IV (KMG-IV): sequencing the most valuable type-strain genomes for metagenomic binning, comparative biology and taxonomic classification.</title>
        <authorList>
            <person name="Goeker M."/>
        </authorList>
    </citation>
    <scope>NUCLEOTIDE SEQUENCE [LARGE SCALE GENOMIC DNA]</scope>
    <source>
        <strain evidence="12 13">DSM 18090</strain>
    </source>
</reference>
<proteinExistence type="inferred from homology"/>
<name>A0A3N5C771_9BACI</name>
<evidence type="ECO:0000256" key="1">
    <source>
        <dbReference type="ARBA" id="ARBA00001946"/>
    </source>
</evidence>
<evidence type="ECO:0000313" key="12">
    <source>
        <dbReference type="EMBL" id="RPF55302.1"/>
    </source>
</evidence>
<dbReference type="Gene3D" id="3.40.50.10330">
    <property type="entry name" value="Probable inorganic polyphosphate/atp-NAD kinase, domain 1"/>
    <property type="match status" value="1"/>
</dbReference>
<keyword evidence="5" id="KW-0547">Nucleotide-binding</keyword>
<keyword evidence="8" id="KW-0443">Lipid metabolism</keyword>
<keyword evidence="13" id="KW-1185">Reference proteome</keyword>
<keyword evidence="6 12" id="KW-0418">Kinase</keyword>
<dbReference type="EMBL" id="RKRF01000007">
    <property type="protein sequence ID" value="RPF55302.1"/>
    <property type="molecule type" value="Genomic_DNA"/>
</dbReference>
<evidence type="ECO:0000256" key="2">
    <source>
        <dbReference type="ARBA" id="ARBA00005983"/>
    </source>
</evidence>
<evidence type="ECO:0000259" key="11">
    <source>
        <dbReference type="PROSITE" id="PS50146"/>
    </source>
</evidence>
<evidence type="ECO:0000256" key="5">
    <source>
        <dbReference type="ARBA" id="ARBA00022741"/>
    </source>
</evidence>
<dbReference type="InterPro" id="IPR050187">
    <property type="entry name" value="Lipid_Phosphate_FormReg"/>
</dbReference>
<dbReference type="Pfam" id="PF00781">
    <property type="entry name" value="DAGK_cat"/>
    <property type="match status" value="1"/>
</dbReference>
<dbReference type="InterPro" id="IPR001206">
    <property type="entry name" value="Diacylglycerol_kinase_cat_dom"/>
</dbReference>
<evidence type="ECO:0000256" key="9">
    <source>
        <dbReference type="ARBA" id="ARBA00023209"/>
    </source>
</evidence>
<dbReference type="GO" id="GO:0016301">
    <property type="term" value="F:kinase activity"/>
    <property type="evidence" value="ECO:0007669"/>
    <property type="project" value="UniProtKB-KW"/>
</dbReference>
<evidence type="ECO:0000256" key="10">
    <source>
        <dbReference type="ARBA" id="ARBA00023264"/>
    </source>
</evidence>
<accession>A0A3N5C771</accession>
<dbReference type="GO" id="GO:0008654">
    <property type="term" value="P:phospholipid biosynthetic process"/>
    <property type="evidence" value="ECO:0007669"/>
    <property type="project" value="UniProtKB-KW"/>
</dbReference>
<dbReference type="SUPFAM" id="SSF111331">
    <property type="entry name" value="NAD kinase/diacylglycerol kinase-like"/>
    <property type="match status" value="1"/>
</dbReference>
<dbReference type="Proteomes" id="UP000276443">
    <property type="component" value="Unassembled WGS sequence"/>
</dbReference>
<dbReference type="Pfam" id="PF19279">
    <property type="entry name" value="YegS_C"/>
    <property type="match status" value="1"/>
</dbReference>
<dbReference type="NCBIfam" id="TIGR00147">
    <property type="entry name" value="YegS/Rv2252/BmrU family lipid kinase"/>
    <property type="match status" value="1"/>
</dbReference>